<protein>
    <recommendedName>
        <fullName evidence="5">SGNH/GDSL hydrolase family protein</fullName>
    </recommendedName>
</protein>
<evidence type="ECO:0000256" key="2">
    <source>
        <dbReference type="SAM" id="SignalP"/>
    </source>
</evidence>
<sequence length="378" mass="39072">MPSSRSHRRILTLLGVPVLLAPALLVGAAHGSAQDPEPPGRSSVRSITVFGDSMSDVGTYQAATGDPGNPGAFTVNPGNVWVENVAEHYGLTVTPTRSLTMDKDASAGATTQTGTASVLGGNGYAEGGARIAMLPSQSGVGNNQLVAPLADQVERYLASNGSFPADELVLIGGGSNDTFAQFSAVCWGLDNNGVGEGDTTTASATEAVAEAARAEVALVREMRAHGARRIVVAGAGDWSTNPFARYYLSSDYQSTGCSTAVPPAQVAAWTREFNRILTRGIAGLPGVSYLDVTRILTRAAEDPAAYGLVNVTDPACTNTTPTSSAVFCTEDTLVAPDAARTYLWSDAFHPTPRGHEILSDAALRLLARAPGGRPAAGR</sequence>
<dbReference type="AlphaFoldDB" id="A0A5C4WMI1"/>
<dbReference type="Gene3D" id="3.40.50.1110">
    <property type="entry name" value="SGNH hydrolase"/>
    <property type="match status" value="1"/>
</dbReference>
<dbReference type="GO" id="GO:0016788">
    <property type="term" value="F:hydrolase activity, acting on ester bonds"/>
    <property type="evidence" value="ECO:0007669"/>
    <property type="project" value="InterPro"/>
</dbReference>
<evidence type="ECO:0000256" key="1">
    <source>
        <dbReference type="ARBA" id="ARBA00022801"/>
    </source>
</evidence>
<dbReference type="InterPro" id="IPR051058">
    <property type="entry name" value="GDSL_Est/Lipase"/>
</dbReference>
<accession>A0A5C4WMI1</accession>
<organism evidence="3 4">
    <name type="scientific">Nocardioides albidus</name>
    <dbReference type="NCBI Taxonomy" id="1517589"/>
    <lineage>
        <taxon>Bacteria</taxon>
        <taxon>Bacillati</taxon>
        <taxon>Actinomycetota</taxon>
        <taxon>Actinomycetes</taxon>
        <taxon>Propionibacteriales</taxon>
        <taxon>Nocardioidaceae</taxon>
        <taxon>Nocardioides</taxon>
    </lineage>
</organism>
<evidence type="ECO:0008006" key="5">
    <source>
        <dbReference type="Google" id="ProtNLM"/>
    </source>
</evidence>
<dbReference type="RefSeq" id="WP_139621072.1">
    <property type="nucleotide sequence ID" value="NZ_VDMP01000012.1"/>
</dbReference>
<name>A0A5C4WMI1_9ACTN</name>
<proteinExistence type="predicted"/>
<feature type="signal peptide" evidence="2">
    <location>
        <begin position="1"/>
        <end position="28"/>
    </location>
</feature>
<dbReference type="Pfam" id="PF00657">
    <property type="entry name" value="Lipase_GDSL"/>
    <property type="match status" value="1"/>
</dbReference>
<comment type="caution">
    <text evidence="3">The sequence shown here is derived from an EMBL/GenBank/DDBJ whole genome shotgun (WGS) entry which is preliminary data.</text>
</comment>
<evidence type="ECO:0000313" key="4">
    <source>
        <dbReference type="Proteomes" id="UP000313231"/>
    </source>
</evidence>
<dbReference type="PANTHER" id="PTHR45648:SF22">
    <property type="entry name" value="GDSL LIPASE_ACYLHYDROLASE FAMILY PROTEIN (AFU_ORTHOLOGUE AFUA_4G14700)"/>
    <property type="match status" value="1"/>
</dbReference>
<keyword evidence="1" id="KW-0378">Hydrolase</keyword>
<dbReference type="SUPFAM" id="SSF52266">
    <property type="entry name" value="SGNH hydrolase"/>
    <property type="match status" value="1"/>
</dbReference>
<reference evidence="3 4" key="1">
    <citation type="journal article" date="2016" name="Int. J. Syst. Evol. Microbiol.">
        <title>Nocardioides albidus sp. nov., an actinobacterium isolated from garden soil.</title>
        <authorList>
            <person name="Singh H."/>
            <person name="Du J."/>
            <person name="Trinh H."/>
            <person name="Won K."/>
            <person name="Yang J.E."/>
            <person name="Yin C."/>
            <person name="Kook M."/>
            <person name="Yi T.H."/>
        </authorList>
    </citation>
    <scope>NUCLEOTIDE SEQUENCE [LARGE SCALE GENOMIC DNA]</scope>
    <source>
        <strain evidence="3 4">CCTCC AB 2015297</strain>
    </source>
</reference>
<dbReference type="EMBL" id="VDMP01000012">
    <property type="protein sequence ID" value="TNM49518.1"/>
    <property type="molecule type" value="Genomic_DNA"/>
</dbReference>
<gene>
    <name evidence="3" type="ORF">FHP29_01295</name>
</gene>
<dbReference type="InterPro" id="IPR001087">
    <property type="entry name" value="GDSL"/>
</dbReference>
<dbReference type="OrthoDB" id="5292073at2"/>
<dbReference type="Proteomes" id="UP000313231">
    <property type="component" value="Unassembled WGS sequence"/>
</dbReference>
<keyword evidence="2" id="KW-0732">Signal</keyword>
<feature type="chain" id="PRO_5022725279" description="SGNH/GDSL hydrolase family protein" evidence="2">
    <location>
        <begin position="29"/>
        <end position="378"/>
    </location>
</feature>
<dbReference type="PANTHER" id="PTHR45648">
    <property type="entry name" value="GDSL LIPASE/ACYLHYDROLASE FAMILY PROTEIN (AFU_ORTHOLOGUE AFUA_4G14700)"/>
    <property type="match status" value="1"/>
</dbReference>
<dbReference type="CDD" id="cd01847">
    <property type="entry name" value="Triacylglycerol_lipase_like"/>
    <property type="match status" value="1"/>
</dbReference>
<keyword evidence="4" id="KW-1185">Reference proteome</keyword>
<dbReference type="InterPro" id="IPR036514">
    <property type="entry name" value="SGNH_hydro_sf"/>
</dbReference>
<evidence type="ECO:0000313" key="3">
    <source>
        <dbReference type="EMBL" id="TNM49518.1"/>
    </source>
</evidence>